<gene>
    <name evidence="1" type="ORF">NBRC111894_1384</name>
</gene>
<proteinExistence type="predicted"/>
<dbReference type="SUPFAM" id="SSF56784">
    <property type="entry name" value="HAD-like"/>
    <property type="match status" value="1"/>
</dbReference>
<comment type="caution">
    <text evidence="1">The sequence shown here is derived from an EMBL/GenBank/DDBJ whole genome shotgun (WGS) entry which is preliminary data.</text>
</comment>
<organism evidence="1 2">
    <name type="scientific">Sporolactobacillus inulinus</name>
    <dbReference type="NCBI Taxonomy" id="2078"/>
    <lineage>
        <taxon>Bacteria</taxon>
        <taxon>Bacillati</taxon>
        <taxon>Bacillota</taxon>
        <taxon>Bacilli</taxon>
        <taxon>Bacillales</taxon>
        <taxon>Sporolactobacillaceae</taxon>
        <taxon>Sporolactobacillus</taxon>
    </lineage>
</organism>
<protein>
    <submittedName>
        <fullName evidence="1">5'-nucleotidase YjjG</fullName>
        <ecNumber evidence="1">3.1.3.5</ecNumber>
    </submittedName>
</protein>
<keyword evidence="1" id="KW-0378">Hydrolase</keyword>
<evidence type="ECO:0000313" key="1">
    <source>
        <dbReference type="EMBL" id="GAY75830.1"/>
    </source>
</evidence>
<dbReference type="EMBL" id="BEXB01000008">
    <property type="protein sequence ID" value="GAY75830.1"/>
    <property type="molecule type" value="Genomic_DNA"/>
</dbReference>
<dbReference type="GO" id="GO:0008253">
    <property type="term" value="F:5'-nucleotidase activity"/>
    <property type="evidence" value="ECO:0007669"/>
    <property type="project" value="UniProtKB-EC"/>
</dbReference>
<accession>A0A4Y1Z9X5</accession>
<sequence length="41" mass="4864">MHSYKFLLFDVDDTLLDFGKTEKLALQRLFTEQNIQLTSEN</sequence>
<reference evidence="1 2" key="1">
    <citation type="submission" date="2017-11" db="EMBL/GenBank/DDBJ databases">
        <title>Draft Genome Sequence of Sporolactobacillus inulinus NBRC 111894 Isolated from Koso, a Japanese Sugar-Vegetable Fermented Beverage.</title>
        <authorList>
            <person name="Chiou T.Y."/>
            <person name="Oshima K."/>
            <person name="Suda W."/>
            <person name="Hattori M."/>
            <person name="Takahashi T."/>
        </authorList>
    </citation>
    <scope>NUCLEOTIDE SEQUENCE [LARGE SCALE GENOMIC DNA]</scope>
    <source>
        <strain evidence="1 2">NBRC111894</strain>
    </source>
</reference>
<dbReference type="EC" id="3.1.3.5" evidence="1"/>
<dbReference type="InterPro" id="IPR023198">
    <property type="entry name" value="PGP-like_dom2"/>
</dbReference>
<name>A0A4Y1Z9X5_9BACL</name>
<dbReference type="InterPro" id="IPR023214">
    <property type="entry name" value="HAD_sf"/>
</dbReference>
<dbReference type="InterPro" id="IPR036412">
    <property type="entry name" value="HAD-like_sf"/>
</dbReference>
<dbReference type="Gene3D" id="3.40.50.1000">
    <property type="entry name" value="HAD superfamily/HAD-like"/>
    <property type="match status" value="1"/>
</dbReference>
<dbReference type="Gene3D" id="1.10.150.240">
    <property type="entry name" value="Putative phosphatase, domain 2"/>
    <property type="match status" value="1"/>
</dbReference>
<dbReference type="AlphaFoldDB" id="A0A4Y1Z9X5"/>
<dbReference type="Proteomes" id="UP000319716">
    <property type="component" value="Unassembled WGS sequence"/>
</dbReference>
<evidence type="ECO:0000313" key="2">
    <source>
        <dbReference type="Proteomes" id="UP000319716"/>
    </source>
</evidence>